<evidence type="ECO:0000313" key="1">
    <source>
        <dbReference type="EMBL" id="CDY55945.1"/>
    </source>
</evidence>
<name>A0A078IZE5_BRANA</name>
<accession>A0A078IZE5</accession>
<sequence>MNALVRVAGVLTNAPFMLNLDYMIVTPTETLSSLISI</sequence>
<evidence type="ECO:0000313" key="2">
    <source>
        <dbReference type="Proteomes" id="UP000028999"/>
    </source>
</evidence>
<dbReference type="PaxDb" id="3708-A0A078IZE5"/>
<keyword evidence="2" id="KW-1185">Reference proteome</keyword>
<dbReference type="Gramene" id="CDY55945">
    <property type="protein sequence ID" value="CDY55945"/>
    <property type="gene ID" value="GSBRNA2T00017545001"/>
</dbReference>
<dbReference type="AlphaFoldDB" id="A0A078IZE5"/>
<protein>
    <submittedName>
        <fullName evidence="1">BnaC02g44210D protein</fullName>
    </submittedName>
</protein>
<organism evidence="1 2">
    <name type="scientific">Brassica napus</name>
    <name type="common">Rape</name>
    <dbReference type="NCBI Taxonomy" id="3708"/>
    <lineage>
        <taxon>Eukaryota</taxon>
        <taxon>Viridiplantae</taxon>
        <taxon>Streptophyta</taxon>
        <taxon>Embryophyta</taxon>
        <taxon>Tracheophyta</taxon>
        <taxon>Spermatophyta</taxon>
        <taxon>Magnoliopsida</taxon>
        <taxon>eudicotyledons</taxon>
        <taxon>Gunneridae</taxon>
        <taxon>Pentapetalae</taxon>
        <taxon>rosids</taxon>
        <taxon>malvids</taxon>
        <taxon>Brassicales</taxon>
        <taxon>Brassicaceae</taxon>
        <taxon>Brassiceae</taxon>
        <taxon>Brassica</taxon>
    </lineage>
</organism>
<dbReference type="Proteomes" id="UP000028999">
    <property type="component" value="Unassembled WGS sequence"/>
</dbReference>
<reference evidence="1 2" key="1">
    <citation type="journal article" date="2014" name="Science">
        <title>Plant genetics. Early allopolyploid evolution in the post-Neolithic Brassica napus oilseed genome.</title>
        <authorList>
            <person name="Chalhoub B."/>
            <person name="Denoeud F."/>
            <person name="Liu S."/>
            <person name="Parkin I.A."/>
            <person name="Tang H."/>
            <person name="Wang X."/>
            <person name="Chiquet J."/>
            <person name="Belcram H."/>
            <person name="Tong C."/>
            <person name="Samans B."/>
            <person name="Correa M."/>
            <person name="Da Silva C."/>
            <person name="Just J."/>
            <person name="Falentin C."/>
            <person name="Koh C.S."/>
            <person name="Le Clainche I."/>
            <person name="Bernard M."/>
            <person name="Bento P."/>
            <person name="Noel B."/>
            <person name="Labadie K."/>
            <person name="Alberti A."/>
            <person name="Charles M."/>
            <person name="Arnaud D."/>
            <person name="Guo H."/>
            <person name="Daviaud C."/>
            <person name="Alamery S."/>
            <person name="Jabbari K."/>
            <person name="Zhao M."/>
            <person name="Edger P.P."/>
            <person name="Chelaifa H."/>
            <person name="Tack D."/>
            <person name="Lassalle G."/>
            <person name="Mestiri I."/>
            <person name="Schnel N."/>
            <person name="Le Paslier M.C."/>
            <person name="Fan G."/>
            <person name="Renault V."/>
            <person name="Bayer P.E."/>
            <person name="Golicz A.A."/>
            <person name="Manoli S."/>
            <person name="Lee T.H."/>
            <person name="Thi V.H."/>
            <person name="Chalabi S."/>
            <person name="Hu Q."/>
            <person name="Fan C."/>
            <person name="Tollenaere R."/>
            <person name="Lu Y."/>
            <person name="Battail C."/>
            <person name="Shen J."/>
            <person name="Sidebottom C.H."/>
            <person name="Wang X."/>
            <person name="Canaguier A."/>
            <person name="Chauveau A."/>
            <person name="Berard A."/>
            <person name="Deniot G."/>
            <person name="Guan M."/>
            <person name="Liu Z."/>
            <person name="Sun F."/>
            <person name="Lim Y.P."/>
            <person name="Lyons E."/>
            <person name="Town C.D."/>
            <person name="Bancroft I."/>
            <person name="Wang X."/>
            <person name="Meng J."/>
            <person name="Ma J."/>
            <person name="Pires J.C."/>
            <person name="King G.J."/>
            <person name="Brunel D."/>
            <person name="Delourme R."/>
            <person name="Renard M."/>
            <person name="Aury J.M."/>
            <person name="Adams K.L."/>
            <person name="Batley J."/>
            <person name="Snowdon R.J."/>
            <person name="Tost J."/>
            <person name="Edwards D."/>
            <person name="Zhou Y."/>
            <person name="Hua W."/>
            <person name="Sharpe A.G."/>
            <person name="Paterson A.H."/>
            <person name="Guan C."/>
            <person name="Wincker P."/>
        </authorList>
    </citation>
    <scope>NUCLEOTIDE SEQUENCE [LARGE SCALE GENOMIC DNA]</scope>
    <source>
        <strain evidence="2">cv. Darmor-bzh</strain>
    </source>
</reference>
<gene>
    <name evidence="1" type="primary">BnaC02g44210D</name>
    <name evidence="1" type="ORF">GSBRNA2T00017545001</name>
</gene>
<proteinExistence type="predicted"/>
<dbReference type="EMBL" id="LK033441">
    <property type="protein sequence ID" value="CDY55945.1"/>
    <property type="molecule type" value="Genomic_DNA"/>
</dbReference>